<evidence type="ECO:0000313" key="3">
    <source>
        <dbReference type="EMBL" id="OAD39712.1"/>
    </source>
</evidence>
<feature type="domain" description="Methyltransferase" evidence="1">
    <location>
        <begin position="285"/>
        <end position="388"/>
    </location>
</feature>
<dbReference type="GO" id="GO:0008168">
    <property type="term" value="F:methyltransferase activity"/>
    <property type="evidence" value="ECO:0007669"/>
    <property type="project" value="UniProtKB-KW"/>
</dbReference>
<dbReference type="SUPFAM" id="SSF53335">
    <property type="entry name" value="S-adenosyl-L-methionine-dependent methyltransferases"/>
    <property type="match status" value="1"/>
</dbReference>
<gene>
    <name evidence="2" type="ORF">LPB072_20225</name>
    <name evidence="3" type="ORF">LPB72_20395</name>
</gene>
<reference evidence="3 4" key="1">
    <citation type="submission" date="2016-02" db="EMBL/GenBank/DDBJ databases">
        <title>Draft genome sequence of Hydrogenophaga sp. LPB0072.</title>
        <authorList>
            <person name="Shin S.-K."/>
            <person name="Yi H."/>
        </authorList>
    </citation>
    <scope>NUCLEOTIDE SEQUENCE [LARGE SCALE GENOMIC DNA]</scope>
    <source>
        <strain evidence="3 4">LPB0072</strain>
    </source>
</reference>
<evidence type="ECO:0000313" key="5">
    <source>
        <dbReference type="Proteomes" id="UP000185680"/>
    </source>
</evidence>
<name>A0A162YRT6_9BURK</name>
<reference evidence="2 5" key="2">
    <citation type="submission" date="2016-10" db="EMBL/GenBank/DDBJ databases">
        <title>Hydorgenophaga sp. LPB0072 isolated from gastropod.</title>
        <authorList>
            <person name="Kim E."/>
            <person name="Yi H."/>
        </authorList>
    </citation>
    <scope>NUCLEOTIDE SEQUENCE [LARGE SCALE GENOMIC DNA]</scope>
    <source>
        <strain evidence="2 5">LPB0072</strain>
    </source>
</reference>
<evidence type="ECO:0000313" key="2">
    <source>
        <dbReference type="EMBL" id="AOW15861.1"/>
    </source>
</evidence>
<dbReference type="EMBL" id="CP017476">
    <property type="protein sequence ID" value="AOW15861.1"/>
    <property type="molecule type" value="Genomic_DNA"/>
</dbReference>
<accession>A0A162YRT6</accession>
<dbReference type="AlphaFoldDB" id="A0A162YRT6"/>
<evidence type="ECO:0000313" key="4">
    <source>
        <dbReference type="Proteomes" id="UP000185657"/>
    </source>
</evidence>
<proteinExistence type="predicted"/>
<dbReference type="Gene3D" id="3.40.50.150">
    <property type="entry name" value="Vaccinia Virus protein VP39"/>
    <property type="match status" value="1"/>
</dbReference>
<dbReference type="InterPro" id="IPR029063">
    <property type="entry name" value="SAM-dependent_MTases_sf"/>
</dbReference>
<protein>
    <submittedName>
        <fullName evidence="2">SAM-dependent methyltransferase</fullName>
    </submittedName>
</protein>
<keyword evidence="4" id="KW-1185">Reference proteome</keyword>
<dbReference type="GO" id="GO:0032259">
    <property type="term" value="P:methylation"/>
    <property type="evidence" value="ECO:0007669"/>
    <property type="project" value="UniProtKB-KW"/>
</dbReference>
<dbReference type="KEGG" id="hyl:LPB072_20225"/>
<keyword evidence="2" id="KW-0808">Transferase</keyword>
<dbReference type="Proteomes" id="UP000185680">
    <property type="component" value="Chromosome"/>
</dbReference>
<dbReference type="EMBL" id="LVWD01000041">
    <property type="protein sequence ID" value="OAD39712.1"/>
    <property type="molecule type" value="Genomic_DNA"/>
</dbReference>
<dbReference type="STRING" id="1763535.LPB072_20225"/>
<dbReference type="Proteomes" id="UP000185657">
    <property type="component" value="Unassembled WGS sequence"/>
</dbReference>
<dbReference type="RefSeq" id="WP_066095855.1">
    <property type="nucleotide sequence ID" value="NZ_CP017476.1"/>
</dbReference>
<dbReference type="InterPro" id="IPR025714">
    <property type="entry name" value="Methyltranfer_dom"/>
</dbReference>
<keyword evidence="2" id="KW-0489">Methyltransferase</keyword>
<evidence type="ECO:0000259" key="1">
    <source>
        <dbReference type="Pfam" id="PF13847"/>
    </source>
</evidence>
<sequence length="474" mass="53274">MQLQRPFDPVVTFQNSQGETARGTLTSLQRRALVMEIYNPYSIVQVSEVLDDLVIRSGDRSIYKGKAVVVSLLNTGLMAVVSLALIDEWSDLNLAHGDPKKIGAETVRFISDWEDRFRIRESYQVAISEFRSFLSETARWIDQSDMNDSLPKGANGRLTDEVFWALAEPLMAKSKSYLARLEAEAADIPPEDSLLHRAFAQAALHPLILKAPFVYRTFAKPLGYAGDYEMVNQLLGDPRQGSSTYIELVNAVFIKSAVAQAHRNRVDILVDYLGRAIALAKSENRQVKILNIGCGPAAEIQQLIQTHKDLENIEFTLMDFSAETLNYTKSKLDQIAKACNNVINVKYIQESVHDLLKRNSRSAKIGNDTYDFIYCAGLFDYLSDKVCTRLIRFFLSKGKVGTQLLLTNVHSSNPEKHGMEHLLEWHLIYRDEAQMSKIMSEVDASVHLFTDETGVNVFAEATLKSIPNGERATE</sequence>
<organism evidence="2 5">
    <name type="scientific">Hydrogenophaga crassostreae</name>
    <dbReference type="NCBI Taxonomy" id="1763535"/>
    <lineage>
        <taxon>Bacteria</taxon>
        <taxon>Pseudomonadati</taxon>
        <taxon>Pseudomonadota</taxon>
        <taxon>Betaproteobacteria</taxon>
        <taxon>Burkholderiales</taxon>
        <taxon>Comamonadaceae</taxon>
        <taxon>Hydrogenophaga</taxon>
    </lineage>
</organism>
<dbReference type="Pfam" id="PF13847">
    <property type="entry name" value="Methyltransf_31"/>
    <property type="match status" value="1"/>
</dbReference>